<protein>
    <submittedName>
        <fullName evidence="4">BON domain-containing protein</fullName>
    </submittedName>
</protein>
<evidence type="ECO:0000256" key="2">
    <source>
        <dbReference type="SAM" id="SignalP"/>
    </source>
</evidence>
<dbReference type="InterPro" id="IPR051686">
    <property type="entry name" value="Lipoprotein_DolP"/>
</dbReference>
<feature type="domain" description="BON" evidence="3">
    <location>
        <begin position="51"/>
        <end position="120"/>
    </location>
</feature>
<dbReference type="SMART" id="SM00749">
    <property type="entry name" value="BON"/>
    <property type="match status" value="1"/>
</dbReference>
<dbReference type="PANTHER" id="PTHR34606:SF15">
    <property type="entry name" value="BON DOMAIN-CONTAINING PROTEIN"/>
    <property type="match status" value="1"/>
</dbReference>
<evidence type="ECO:0000259" key="3">
    <source>
        <dbReference type="PROSITE" id="PS50914"/>
    </source>
</evidence>
<name>A0A4R0Z1S5_9GAMM</name>
<dbReference type="AlphaFoldDB" id="A0A4R0Z1S5"/>
<proteinExistence type="predicted"/>
<accession>A0A4R0Z1S5</accession>
<organism evidence="4 5">
    <name type="scientific">Dyella soli</name>
    <dbReference type="NCBI Taxonomy" id="522319"/>
    <lineage>
        <taxon>Bacteria</taxon>
        <taxon>Pseudomonadati</taxon>
        <taxon>Pseudomonadota</taxon>
        <taxon>Gammaproteobacteria</taxon>
        <taxon>Lysobacterales</taxon>
        <taxon>Rhodanobacteraceae</taxon>
        <taxon>Dyella</taxon>
    </lineage>
</organism>
<dbReference type="Proteomes" id="UP000291822">
    <property type="component" value="Unassembled WGS sequence"/>
</dbReference>
<feature type="signal peptide" evidence="2">
    <location>
        <begin position="1"/>
        <end position="30"/>
    </location>
</feature>
<keyword evidence="2" id="KW-0732">Signal</keyword>
<feature type="chain" id="PRO_5020475774" evidence="2">
    <location>
        <begin position="31"/>
        <end position="123"/>
    </location>
</feature>
<dbReference type="InterPro" id="IPR014004">
    <property type="entry name" value="Transpt-assoc_nodulatn_dom_bac"/>
</dbReference>
<feature type="region of interest" description="Disordered" evidence="1">
    <location>
        <begin position="29"/>
        <end position="49"/>
    </location>
</feature>
<dbReference type="PANTHER" id="PTHR34606">
    <property type="entry name" value="BON DOMAIN-CONTAINING PROTEIN"/>
    <property type="match status" value="1"/>
</dbReference>
<dbReference type="EMBL" id="SJTG01000001">
    <property type="protein sequence ID" value="TCI12220.1"/>
    <property type="molecule type" value="Genomic_DNA"/>
</dbReference>
<dbReference type="InterPro" id="IPR007055">
    <property type="entry name" value="BON_dom"/>
</dbReference>
<evidence type="ECO:0000313" key="4">
    <source>
        <dbReference type="EMBL" id="TCI12220.1"/>
    </source>
</evidence>
<dbReference type="RefSeq" id="WP_131151000.1">
    <property type="nucleotide sequence ID" value="NZ_SJTG01000001.1"/>
</dbReference>
<gene>
    <name evidence="4" type="ORF">EZM97_02335</name>
</gene>
<dbReference type="Pfam" id="PF04972">
    <property type="entry name" value="BON"/>
    <property type="match status" value="1"/>
</dbReference>
<evidence type="ECO:0000256" key="1">
    <source>
        <dbReference type="SAM" id="MobiDB-lite"/>
    </source>
</evidence>
<dbReference type="PROSITE" id="PS50914">
    <property type="entry name" value="BON"/>
    <property type="match status" value="1"/>
</dbReference>
<sequence length="123" mass="12627">MQTQNSFRKALFAAGLTALVAMVPLTQVSAQEASPPPAKASDNQTVPGKVDDTWITTKVKSELATAKNVKSSDLSVTTTDGVVAITGTATSAAEKTKIESVAKHVKGVKKVDASGVTVSDVAK</sequence>
<keyword evidence="5" id="KW-1185">Reference proteome</keyword>
<dbReference type="Gene3D" id="3.30.1340.30">
    <property type="match status" value="1"/>
</dbReference>
<comment type="caution">
    <text evidence="4">The sequence shown here is derived from an EMBL/GenBank/DDBJ whole genome shotgun (WGS) entry which is preliminary data.</text>
</comment>
<evidence type="ECO:0000313" key="5">
    <source>
        <dbReference type="Proteomes" id="UP000291822"/>
    </source>
</evidence>
<reference evidence="4 5" key="1">
    <citation type="submission" date="2019-02" db="EMBL/GenBank/DDBJ databases">
        <title>Dyella amyloliquefaciens sp. nov., isolated from forest soil.</title>
        <authorList>
            <person name="Gao Z.-H."/>
            <person name="Qiu L.-H."/>
        </authorList>
    </citation>
    <scope>NUCLEOTIDE SEQUENCE [LARGE SCALE GENOMIC DNA]</scope>
    <source>
        <strain evidence="4 5">KACC 12747</strain>
    </source>
</reference>